<dbReference type="Proteomes" id="UP001373714">
    <property type="component" value="Unassembled WGS sequence"/>
</dbReference>
<comment type="caution">
    <text evidence="12">The sequence shown here is derived from an EMBL/GenBank/DDBJ whole genome shotgun (WGS) entry which is preliminary data.</text>
</comment>
<reference evidence="12 13" key="1">
    <citation type="submission" date="2019-10" db="EMBL/GenBank/DDBJ databases">
        <authorList>
            <person name="Palmer J.M."/>
        </authorList>
    </citation>
    <scope>NUCLEOTIDE SEQUENCE [LARGE SCALE GENOMIC DNA]</scope>
    <source>
        <strain evidence="12 13">TWF730</strain>
    </source>
</reference>
<keyword evidence="5" id="KW-0698">rRNA processing</keyword>
<name>A0AAV9V194_9PEZI</name>
<evidence type="ECO:0000259" key="11">
    <source>
        <dbReference type="Pfam" id="PF17407"/>
    </source>
</evidence>
<dbReference type="InterPro" id="IPR035082">
    <property type="entry name" value="Nrap_D1"/>
</dbReference>
<dbReference type="Pfam" id="PF17406">
    <property type="entry name" value="Nrap_D5"/>
    <property type="match status" value="1"/>
</dbReference>
<feature type="domain" description="Nrap protein" evidence="6">
    <location>
        <begin position="127"/>
        <end position="257"/>
    </location>
</feature>
<dbReference type="Pfam" id="PF17405">
    <property type="entry name" value="Nrap_D4"/>
    <property type="match status" value="1"/>
</dbReference>
<dbReference type="InterPro" id="IPR005554">
    <property type="entry name" value="NOL6/Upt22"/>
</dbReference>
<dbReference type="GO" id="GO:0032545">
    <property type="term" value="C:CURI complex"/>
    <property type="evidence" value="ECO:0007669"/>
    <property type="project" value="TreeGrafter"/>
</dbReference>
<organism evidence="12 13">
    <name type="scientific">Orbilia blumenaviensis</name>
    <dbReference type="NCBI Taxonomy" id="1796055"/>
    <lineage>
        <taxon>Eukaryota</taxon>
        <taxon>Fungi</taxon>
        <taxon>Dikarya</taxon>
        <taxon>Ascomycota</taxon>
        <taxon>Pezizomycotina</taxon>
        <taxon>Orbiliomycetes</taxon>
        <taxon>Orbiliales</taxon>
        <taxon>Orbiliaceae</taxon>
        <taxon>Orbilia</taxon>
    </lineage>
</organism>
<accession>A0AAV9V194</accession>
<feature type="domain" description="Nrap protein" evidence="10">
    <location>
        <begin position="757"/>
        <end position="899"/>
    </location>
</feature>
<keyword evidence="13" id="KW-1185">Reference proteome</keyword>
<dbReference type="GO" id="GO:0034456">
    <property type="term" value="C:UTP-C complex"/>
    <property type="evidence" value="ECO:0007669"/>
    <property type="project" value="TreeGrafter"/>
</dbReference>
<dbReference type="GO" id="GO:0006364">
    <property type="term" value="P:rRNA processing"/>
    <property type="evidence" value="ECO:0007669"/>
    <property type="project" value="UniProtKB-KW"/>
</dbReference>
<dbReference type="GO" id="GO:0032040">
    <property type="term" value="C:small-subunit processome"/>
    <property type="evidence" value="ECO:0007669"/>
    <property type="project" value="TreeGrafter"/>
</dbReference>
<dbReference type="InterPro" id="IPR035370">
    <property type="entry name" value="Nrap_D5"/>
</dbReference>
<dbReference type="InterPro" id="IPR035368">
    <property type="entry name" value="Nrap_D3"/>
</dbReference>
<dbReference type="InterPro" id="IPR035367">
    <property type="entry name" value="Nrap_D2"/>
</dbReference>
<evidence type="ECO:0000313" key="13">
    <source>
        <dbReference type="Proteomes" id="UP001373714"/>
    </source>
</evidence>
<evidence type="ECO:0000259" key="10">
    <source>
        <dbReference type="Pfam" id="PF17406"/>
    </source>
</evidence>
<evidence type="ECO:0000259" key="9">
    <source>
        <dbReference type="Pfam" id="PF17405"/>
    </source>
</evidence>
<dbReference type="AlphaFoldDB" id="A0AAV9V194"/>
<evidence type="ECO:0000256" key="1">
    <source>
        <dbReference type="ARBA" id="ARBA00004604"/>
    </source>
</evidence>
<comment type="similarity">
    <text evidence="2 5">Belongs to the NRAP family.</text>
</comment>
<dbReference type="InterPro" id="IPR035369">
    <property type="entry name" value="Nrap_D4"/>
</dbReference>
<proteinExistence type="inferred from homology"/>
<feature type="domain" description="Nrap protein" evidence="9">
    <location>
        <begin position="582"/>
        <end position="709"/>
    </location>
</feature>
<evidence type="ECO:0000256" key="5">
    <source>
        <dbReference type="RuleBase" id="RU364032"/>
    </source>
</evidence>
<feature type="domain" description="Nrap protein" evidence="7">
    <location>
        <begin position="262"/>
        <end position="390"/>
    </location>
</feature>
<evidence type="ECO:0000313" key="12">
    <source>
        <dbReference type="EMBL" id="KAK6352697.1"/>
    </source>
</evidence>
<gene>
    <name evidence="12" type="ORF">TWF730_009509</name>
</gene>
<dbReference type="EMBL" id="JAVHNS010000006">
    <property type="protein sequence ID" value="KAK6352697.1"/>
    <property type="molecule type" value="Genomic_DNA"/>
</dbReference>
<feature type="domain" description="Nrap protein" evidence="11">
    <location>
        <begin position="914"/>
        <end position="1020"/>
    </location>
</feature>
<dbReference type="InterPro" id="IPR035371">
    <property type="entry name" value="Nrap_D6"/>
</dbReference>
<dbReference type="GO" id="GO:0006409">
    <property type="term" value="P:tRNA export from nucleus"/>
    <property type="evidence" value="ECO:0007669"/>
    <property type="project" value="TreeGrafter"/>
</dbReference>
<evidence type="ECO:0000259" key="7">
    <source>
        <dbReference type="Pfam" id="PF17403"/>
    </source>
</evidence>
<evidence type="ECO:0000259" key="6">
    <source>
        <dbReference type="Pfam" id="PF03813"/>
    </source>
</evidence>
<evidence type="ECO:0000256" key="2">
    <source>
        <dbReference type="ARBA" id="ARBA00006674"/>
    </source>
</evidence>
<dbReference type="PANTHER" id="PTHR17972:SF0">
    <property type="entry name" value="NUCLEOLAR PROTEIN 6"/>
    <property type="match status" value="1"/>
</dbReference>
<protein>
    <recommendedName>
        <fullName evidence="5">U3 small nucleolar RNA-associated protein 22</fullName>
    </recommendedName>
</protein>
<evidence type="ECO:0000256" key="3">
    <source>
        <dbReference type="ARBA" id="ARBA00022884"/>
    </source>
</evidence>
<keyword evidence="4 5" id="KW-0539">Nucleus</keyword>
<sequence length="1024" mass="116573">MKPEIQSSNPRKRKLFESGLNDAHSLPLSITDFIKYQKCSAKEAAQITQTVNNIKQVLVCAEETKFDSIQDAKAAFCSHGAHIPYPECGDDIYGAPVFLSPPARIESELNLGHHILRKPGHDDAVVVDLIIQVPPITFHPKDYLEYRYLRKRILYLSYLTVALRGSTETQGYSFSHDFLDGDELRPTVLVDCLHVVHSKCRIRLIPAIPHDLFPIDRLSPNACWADRLSGVPTPMYNSSLVDDAHHLGNFELLRQHITSNEEFKGALVLGSTWLSRLGFSSHMLDGGFGKKEWALLQLHLVEGNVDTHSSSKYAASSDPFQIFKSVLNLIINTRLHPQTGTPTLCQTYTQYNILFKMSRWSFLALRHHSSAVVSLERSGLSSLSQFHRIFQNPFCQIYDITASFRIDTLQIMEKLPSTTARRWNLQHSINDYCYDILSKGLGDRYKTMVFCVPKPPLRHLENVLGSEKPDHDPYNLCISFTLDEKTCMRILEYGPGVQDTRGSTDFREFWGDMAELRRFKDGRVMETVKWDATPSPTEQILGFLHRKLTSPFQTKQPPIFHGCDSEIYLTTPPLIQPPGDLYETAISEFQTVVNSIRQVNDFPLGFRKITGISPALSLTSVKPPLSCSRYLEAPLEGELDLESSSMWPVDPEQRRRSEFGLLLKLRAELEASGRFLTARVGITTTRNSDNTYCFLDLLTKSRYYFRFRLKDAMDITPNGLNINPQIGPSLDTRNERLINTKQTFNLQESAVQKCHQHQFFAPSLRILGKWIQSHYLGLFFGNAILELFVAAVFSPYFPVAIPSSTYCGFRRVIAYLSCWDWRRTPLEVDVLRQFTDGERTQILKEFRADSWTNQGSEACLSVVLASEDGRVDWIRHRIPRLVAIRMTQLARETHSRLSDVSTPFNAVFDTDMAFFDFVIVLNQKYELCDSDRRYSNVVMLPKTNVSSSLYASFIRELRAQTDEYILLFPSPDSLLIGVLWKPEKESGVKVVPRNPGNTVPNKTAVLGLIMELGRGLVDRIQVPR</sequence>
<evidence type="ECO:0000256" key="4">
    <source>
        <dbReference type="ARBA" id="ARBA00023242"/>
    </source>
</evidence>
<dbReference type="Gene3D" id="1.10.1410.10">
    <property type="match status" value="1"/>
</dbReference>
<dbReference type="PANTHER" id="PTHR17972">
    <property type="entry name" value="NUCLEOLAR RNA-ASSOCIATED PROTEIN"/>
    <property type="match status" value="1"/>
</dbReference>
<keyword evidence="3 5" id="KW-0694">RNA-binding</keyword>
<keyword evidence="5" id="KW-0690">Ribosome biogenesis</keyword>
<dbReference type="Pfam" id="PF17407">
    <property type="entry name" value="Nrap_D6"/>
    <property type="match status" value="1"/>
</dbReference>
<dbReference type="GO" id="GO:0003723">
    <property type="term" value="F:RNA binding"/>
    <property type="evidence" value="ECO:0007669"/>
    <property type="project" value="UniProtKB-KW"/>
</dbReference>
<comment type="subcellular location">
    <subcellularLocation>
        <location evidence="1 5">Nucleus</location>
        <location evidence="1 5">Nucleolus</location>
    </subcellularLocation>
</comment>
<keyword evidence="5" id="KW-0687">Ribonucleoprotein</keyword>
<dbReference type="Pfam" id="PF17404">
    <property type="entry name" value="Nrap_D3"/>
    <property type="match status" value="1"/>
</dbReference>
<dbReference type="Pfam" id="PF17403">
    <property type="entry name" value="Nrap_D2"/>
    <property type="match status" value="1"/>
</dbReference>
<evidence type="ECO:0000259" key="8">
    <source>
        <dbReference type="Pfam" id="PF17404"/>
    </source>
</evidence>
<feature type="domain" description="Nrap protein" evidence="8">
    <location>
        <begin position="396"/>
        <end position="540"/>
    </location>
</feature>
<dbReference type="Pfam" id="PF03813">
    <property type="entry name" value="Nrap"/>
    <property type="match status" value="1"/>
</dbReference>